<proteinExistence type="predicted"/>
<evidence type="ECO:0000259" key="9">
    <source>
        <dbReference type="PROSITE" id="PS50011"/>
    </source>
</evidence>
<keyword evidence="8" id="KW-0812">Transmembrane</keyword>
<dbReference type="GO" id="GO:0000160">
    <property type="term" value="P:phosphorelay signal transduction system"/>
    <property type="evidence" value="ECO:0007669"/>
    <property type="project" value="InterPro"/>
</dbReference>
<dbReference type="SUPFAM" id="SSF48452">
    <property type="entry name" value="TPR-like"/>
    <property type="match status" value="1"/>
</dbReference>
<comment type="caution">
    <text evidence="11">The sequence shown here is derived from an EMBL/GenBank/DDBJ whole genome shotgun (WGS) entry which is preliminary data.</text>
</comment>
<dbReference type="PROSITE" id="PS51755">
    <property type="entry name" value="OMPR_PHOB"/>
    <property type="match status" value="1"/>
</dbReference>
<dbReference type="GO" id="GO:0003677">
    <property type="term" value="F:DNA binding"/>
    <property type="evidence" value="ECO:0007669"/>
    <property type="project" value="UniProtKB-UniRule"/>
</dbReference>
<evidence type="ECO:0000256" key="7">
    <source>
        <dbReference type="SAM" id="MobiDB-lite"/>
    </source>
</evidence>
<dbReference type="PANTHER" id="PTHR43289">
    <property type="entry name" value="MITOGEN-ACTIVATED PROTEIN KINASE KINASE KINASE 20-RELATED"/>
    <property type="match status" value="1"/>
</dbReference>
<feature type="domain" description="OmpR/PhoB-type" evidence="10">
    <location>
        <begin position="12"/>
        <end position="108"/>
    </location>
</feature>
<gene>
    <name evidence="11" type="ORF">DI564_17595</name>
</gene>
<feature type="DNA-binding region" description="OmpR/PhoB-type" evidence="6">
    <location>
        <begin position="12"/>
        <end position="108"/>
    </location>
</feature>
<organism evidence="11 12">
    <name type="scientific">Rhodanobacter denitrificans</name>
    <dbReference type="NCBI Taxonomy" id="666685"/>
    <lineage>
        <taxon>Bacteria</taxon>
        <taxon>Pseudomonadati</taxon>
        <taxon>Pseudomonadota</taxon>
        <taxon>Gammaproteobacteria</taxon>
        <taxon>Lysobacterales</taxon>
        <taxon>Rhodanobacteraceae</taxon>
        <taxon>Rhodanobacter</taxon>
    </lineage>
</organism>
<feature type="domain" description="Protein kinase" evidence="9">
    <location>
        <begin position="137"/>
        <end position="432"/>
    </location>
</feature>
<keyword evidence="8" id="KW-1133">Transmembrane helix</keyword>
<dbReference type="Proteomes" id="UP000249046">
    <property type="component" value="Unassembled WGS sequence"/>
</dbReference>
<dbReference type="SMART" id="SM00862">
    <property type="entry name" value="Trans_reg_C"/>
    <property type="match status" value="1"/>
</dbReference>
<dbReference type="CDD" id="cd00383">
    <property type="entry name" value="trans_reg_C"/>
    <property type="match status" value="1"/>
</dbReference>
<dbReference type="InterPro" id="IPR036388">
    <property type="entry name" value="WH-like_DNA-bd_sf"/>
</dbReference>
<evidence type="ECO:0000256" key="4">
    <source>
        <dbReference type="ARBA" id="ARBA00022840"/>
    </source>
</evidence>
<accession>A0A2W5JYM4</accession>
<dbReference type="InterPro" id="IPR016032">
    <property type="entry name" value="Sig_transdc_resp-reg_C-effctor"/>
</dbReference>
<dbReference type="SMART" id="SM00220">
    <property type="entry name" value="S_TKc"/>
    <property type="match status" value="1"/>
</dbReference>
<keyword evidence="5 6" id="KW-0238">DNA-binding</keyword>
<name>A0A2W5JYM4_9GAMM</name>
<dbReference type="GO" id="GO:0006355">
    <property type="term" value="P:regulation of DNA-templated transcription"/>
    <property type="evidence" value="ECO:0007669"/>
    <property type="project" value="InterPro"/>
</dbReference>
<protein>
    <submittedName>
        <fullName evidence="11">Serine/threonine protein kinase</fullName>
    </submittedName>
</protein>
<keyword evidence="4" id="KW-0067">ATP-binding</keyword>
<evidence type="ECO:0000256" key="3">
    <source>
        <dbReference type="ARBA" id="ARBA00022777"/>
    </source>
</evidence>
<evidence type="ECO:0000256" key="2">
    <source>
        <dbReference type="ARBA" id="ARBA00022741"/>
    </source>
</evidence>
<feature type="region of interest" description="Disordered" evidence="7">
    <location>
        <begin position="903"/>
        <end position="927"/>
    </location>
</feature>
<evidence type="ECO:0000256" key="6">
    <source>
        <dbReference type="PROSITE-ProRule" id="PRU01091"/>
    </source>
</evidence>
<feature type="transmembrane region" description="Helical" evidence="8">
    <location>
        <begin position="431"/>
        <end position="450"/>
    </location>
</feature>
<dbReference type="PROSITE" id="PS50011">
    <property type="entry name" value="PROTEIN_KINASE_DOM"/>
    <property type="match status" value="1"/>
</dbReference>
<keyword evidence="3 11" id="KW-0418">Kinase</keyword>
<dbReference type="SUPFAM" id="SSF56112">
    <property type="entry name" value="Protein kinase-like (PK-like)"/>
    <property type="match status" value="1"/>
</dbReference>
<dbReference type="Pfam" id="PF00486">
    <property type="entry name" value="Trans_reg_C"/>
    <property type="match status" value="1"/>
</dbReference>
<evidence type="ECO:0000259" key="10">
    <source>
        <dbReference type="PROSITE" id="PS51755"/>
    </source>
</evidence>
<evidence type="ECO:0000256" key="1">
    <source>
        <dbReference type="ARBA" id="ARBA00022679"/>
    </source>
</evidence>
<dbReference type="InterPro" id="IPR001867">
    <property type="entry name" value="OmpR/PhoB-type_DNA-bd"/>
</dbReference>
<dbReference type="GO" id="GO:0005524">
    <property type="term" value="F:ATP binding"/>
    <property type="evidence" value="ECO:0007669"/>
    <property type="project" value="UniProtKB-KW"/>
</dbReference>
<dbReference type="SUPFAM" id="SSF46894">
    <property type="entry name" value="C-terminal effector domain of the bipartite response regulators"/>
    <property type="match status" value="1"/>
</dbReference>
<evidence type="ECO:0000313" key="11">
    <source>
        <dbReference type="EMBL" id="PZQ09541.1"/>
    </source>
</evidence>
<evidence type="ECO:0000256" key="5">
    <source>
        <dbReference type="ARBA" id="ARBA00023125"/>
    </source>
</evidence>
<dbReference type="Pfam" id="PF00069">
    <property type="entry name" value="Pkinase"/>
    <property type="match status" value="1"/>
</dbReference>
<dbReference type="GO" id="GO:0004674">
    <property type="term" value="F:protein serine/threonine kinase activity"/>
    <property type="evidence" value="ECO:0007669"/>
    <property type="project" value="UniProtKB-KW"/>
</dbReference>
<dbReference type="EMBL" id="QFPO01000027">
    <property type="protein sequence ID" value="PZQ09541.1"/>
    <property type="molecule type" value="Genomic_DNA"/>
</dbReference>
<dbReference type="InterPro" id="IPR011009">
    <property type="entry name" value="Kinase-like_dom_sf"/>
</dbReference>
<dbReference type="InterPro" id="IPR000719">
    <property type="entry name" value="Prot_kinase_dom"/>
</dbReference>
<keyword evidence="8" id="KW-0472">Membrane</keyword>
<dbReference type="InterPro" id="IPR008271">
    <property type="entry name" value="Ser/Thr_kinase_AS"/>
</dbReference>
<feature type="compositionally biased region" description="Low complexity" evidence="7">
    <location>
        <begin position="903"/>
        <end position="919"/>
    </location>
</feature>
<dbReference type="Gene3D" id="1.10.510.10">
    <property type="entry name" value="Transferase(Phosphotransferase) domain 1"/>
    <property type="match status" value="1"/>
</dbReference>
<reference evidence="11 12" key="1">
    <citation type="submission" date="2017-08" db="EMBL/GenBank/DDBJ databases">
        <title>Infants hospitalized years apart are colonized by the same room-sourced microbial strains.</title>
        <authorList>
            <person name="Brooks B."/>
            <person name="Olm M.R."/>
            <person name="Firek B.A."/>
            <person name="Baker R."/>
            <person name="Thomas B.C."/>
            <person name="Morowitz M.J."/>
            <person name="Banfield J.F."/>
        </authorList>
    </citation>
    <scope>NUCLEOTIDE SEQUENCE [LARGE SCALE GENOMIC DNA]</scope>
    <source>
        <strain evidence="11">S2_005_003_R2_42</strain>
    </source>
</reference>
<evidence type="ECO:0000313" key="12">
    <source>
        <dbReference type="Proteomes" id="UP000249046"/>
    </source>
</evidence>
<sequence>MKDSPSLREQTCYRYRFGSAEFDEATYELRVAGLRVEVERRALEVLACLLRHVGEVVTKEELFAEVWAGRVTVEKVLPNAIAKLRRALGEANAELLTTQSRIGYRLSGLIERVAIGRTLPNPLALRAGQPVPGRENFILRRQLGGHHDSEVWLAEHAKTHERRVYKFAAGDDRLKALKREATLARVLQESLEGPRPFVDLIDWNFESAPFFLECGYGGESLQAWAEHALATLPTAERLALFLDVADAVAAAHAVGVLHKDLKPANVLVETDGDRRRVRLTDFGSGRMLDPDRIEELGITRFGLSATQHLAADSSSGTPLYLAPEVFAGYAPTVRSDVYALGVMLYQLIAGQIAKPMASGWEQDVEDPLLREDIAQATHGDPAQRLGSAAELAARLRALPARHAAVRRAREAEAQAARERESLARSRARRPYLVALVAVLIAGVVSALALYRTAVQARDQAERELASAVAINRFLNEDLISRANPLVVAKGQGATLQDVLVGARDRIAGRFAGQPLVEASIRSSLSALFNTIERLPDAEDEARRALALYEREEGPSSLDALKARGVLIRLLTRTAKFDECLHELETFDRLLEGSTEPYAAYLQAYAWGIYHMNRGDYAKALPEYRKAIPELAELEPRNRIVRDSLRMDLIGALTQTGQLDEARREGEALIAEMRGRGDENGLTIAFARAAVARTWTLEGDYETAQTQLLDAQKTIVALLGPEHTRNLMVLSDLFDIAMRRQDWPAALDYAQRVHEGFRAKLGEGHNVSDATLANWGQALYESGDAAGAYARLAPAQQRLAERLSPDNPQAQLAGFWTAAAAVETGRLDEAEAIATTLKAEALEAGAGDGLWAYRLDALRGLLAAARGRRDEADVALRSALAGIGGRDGPASRVFDAARRALSGGDAANGASAPAARAAQSPLSRETPP</sequence>
<keyword evidence="1" id="KW-0808">Transferase</keyword>
<dbReference type="InterPro" id="IPR011990">
    <property type="entry name" value="TPR-like_helical_dom_sf"/>
</dbReference>
<keyword evidence="11" id="KW-0723">Serine/threonine-protein kinase</keyword>
<dbReference type="Gene3D" id="1.25.40.10">
    <property type="entry name" value="Tetratricopeptide repeat domain"/>
    <property type="match status" value="2"/>
</dbReference>
<dbReference type="Gene3D" id="1.10.10.10">
    <property type="entry name" value="Winged helix-like DNA-binding domain superfamily/Winged helix DNA-binding domain"/>
    <property type="match status" value="1"/>
</dbReference>
<evidence type="ECO:0000256" key="8">
    <source>
        <dbReference type="SAM" id="Phobius"/>
    </source>
</evidence>
<dbReference type="PANTHER" id="PTHR43289:SF34">
    <property type="entry name" value="SERINE_THREONINE-PROTEIN KINASE YBDM-RELATED"/>
    <property type="match status" value="1"/>
</dbReference>
<keyword evidence="2" id="KW-0547">Nucleotide-binding</keyword>
<dbReference type="AlphaFoldDB" id="A0A2W5JYM4"/>
<dbReference type="PROSITE" id="PS00108">
    <property type="entry name" value="PROTEIN_KINASE_ST"/>
    <property type="match status" value="1"/>
</dbReference>